<keyword evidence="1" id="KW-0812">Transmembrane</keyword>
<dbReference type="Proteomes" id="UP001230426">
    <property type="component" value="Unassembled WGS sequence"/>
</dbReference>
<name>A0ABT9R6B4_9ACTN</name>
<proteinExistence type="predicted"/>
<feature type="transmembrane region" description="Helical" evidence="1">
    <location>
        <begin position="36"/>
        <end position="61"/>
    </location>
</feature>
<dbReference type="InterPro" id="IPR011044">
    <property type="entry name" value="Quino_amine_DH_bsu"/>
</dbReference>
<dbReference type="SUPFAM" id="SSF50969">
    <property type="entry name" value="YVTN repeat-like/Quinoprotein amine dehydrogenase"/>
    <property type="match status" value="1"/>
</dbReference>
<keyword evidence="1" id="KW-0472">Membrane</keyword>
<gene>
    <name evidence="2" type="ORF">J2S55_004063</name>
</gene>
<accession>A0ABT9R6B4</accession>
<reference evidence="2 3" key="1">
    <citation type="submission" date="2023-07" db="EMBL/GenBank/DDBJ databases">
        <title>Sequencing the genomes of 1000 actinobacteria strains.</title>
        <authorList>
            <person name="Klenk H.-P."/>
        </authorList>
    </citation>
    <scope>NUCLEOTIDE SEQUENCE [LARGE SCALE GENOMIC DNA]</scope>
    <source>
        <strain evidence="2 3">DSM 44109</strain>
    </source>
</reference>
<protein>
    <recommendedName>
        <fullName evidence="4">WD40 repeat domain-containing protein</fullName>
    </recommendedName>
</protein>
<evidence type="ECO:0000313" key="3">
    <source>
        <dbReference type="Proteomes" id="UP001230426"/>
    </source>
</evidence>
<evidence type="ECO:0008006" key="4">
    <source>
        <dbReference type="Google" id="ProtNLM"/>
    </source>
</evidence>
<keyword evidence="3" id="KW-1185">Reference proteome</keyword>
<dbReference type="RefSeq" id="WP_306863242.1">
    <property type="nucleotide sequence ID" value="NZ_JAUSRB010000002.1"/>
</dbReference>
<evidence type="ECO:0000256" key="1">
    <source>
        <dbReference type="SAM" id="Phobius"/>
    </source>
</evidence>
<keyword evidence="1" id="KW-1133">Transmembrane helix</keyword>
<evidence type="ECO:0000313" key="2">
    <source>
        <dbReference type="EMBL" id="MDP9864797.1"/>
    </source>
</evidence>
<dbReference type="InterPro" id="IPR011042">
    <property type="entry name" value="6-blade_b-propeller_TolB-like"/>
</dbReference>
<comment type="caution">
    <text evidence="2">The sequence shown here is derived from an EMBL/GenBank/DDBJ whole genome shotgun (WGS) entry which is preliminary data.</text>
</comment>
<dbReference type="Gene3D" id="2.120.10.30">
    <property type="entry name" value="TolB, C-terminal domain"/>
    <property type="match status" value="1"/>
</dbReference>
<sequence length="388" mass="41133">MTRLHDALTDIAGEAPAVDLADRAITGDRRRRRTGVALVVVAVVAVVALGAVAGTGLLPGWRDNVIAATPKDSSPSRGDGALADLPPRGVGPLSHAYKTFCHVARGVPEDCRNGEWRVVTRDGKTYHVPQALGMAGTLNSVPLAITRDGRMMAYYSREEQTFKVRDLESGKELTAPVTVAERRLRPRASLVLSDDGRHLAFTAYPAGKEPGLLIDMRAGTTTPLPSGWAPTSVADGGDPVTMVSYPPKGKAWLMPRPGGGSPVTLDETYTRFSALAPDGRSIAALGMEKVKSGGMHMDGTLAVLDATTGRTSRKVTVRGLPKDTVLLTLGAWLNRTEVTLATLPSGRIWENRQITYAVNVATGQARMLGVYTGQHPFQLVIPGAGFAG</sequence>
<dbReference type="EMBL" id="JAUSRB010000002">
    <property type="protein sequence ID" value="MDP9864797.1"/>
    <property type="molecule type" value="Genomic_DNA"/>
</dbReference>
<organism evidence="2 3">
    <name type="scientific">Streptosporangium brasiliense</name>
    <dbReference type="NCBI Taxonomy" id="47480"/>
    <lineage>
        <taxon>Bacteria</taxon>
        <taxon>Bacillati</taxon>
        <taxon>Actinomycetota</taxon>
        <taxon>Actinomycetes</taxon>
        <taxon>Streptosporangiales</taxon>
        <taxon>Streptosporangiaceae</taxon>
        <taxon>Streptosporangium</taxon>
    </lineage>
</organism>